<reference evidence="2 3" key="1">
    <citation type="submission" date="2013-09" db="EMBL/GenBank/DDBJ databases">
        <title>Genome sequencing of Arenimonas metalli.</title>
        <authorList>
            <person name="Chen F."/>
            <person name="Wang G."/>
        </authorList>
    </citation>
    <scope>NUCLEOTIDE SEQUENCE [LARGE SCALE GENOMIC DNA]</scope>
    <source>
        <strain evidence="2 3">CF5-1</strain>
    </source>
</reference>
<keyword evidence="3" id="KW-1185">Reference proteome</keyword>
<comment type="caution">
    <text evidence="2">The sequence shown here is derived from an EMBL/GenBank/DDBJ whole genome shotgun (WGS) entry which is preliminary data.</text>
</comment>
<gene>
    <name evidence="2" type="ORF">N787_12075</name>
</gene>
<dbReference type="AlphaFoldDB" id="A0A091B2K1"/>
<accession>A0A091B2K1</accession>
<dbReference type="PATRIC" id="fig|1384056.3.peg.1744"/>
<proteinExistence type="predicted"/>
<name>A0A091B2K1_9GAMM</name>
<protein>
    <recommendedName>
        <fullName evidence="1">DUF2007 domain-containing protein</fullName>
    </recommendedName>
</protein>
<evidence type="ECO:0000259" key="1">
    <source>
        <dbReference type="Pfam" id="PF09413"/>
    </source>
</evidence>
<dbReference type="eggNOG" id="ENOG5033DJM">
    <property type="taxonomic scope" value="Bacteria"/>
</dbReference>
<dbReference type="EMBL" id="AVCK01000023">
    <property type="protein sequence ID" value="KFN45792.1"/>
    <property type="molecule type" value="Genomic_DNA"/>
</dbReference>
<evidence type="ECO:0000313" key="2">
    <source>
        <dbReference type="EMBL" id="KFN45792.1"/>
    </source>
</evidence>
<organism evidence="2 3">
    <name type="scientific">Arenimonas metalli CF5-1</name>
    <dbReference type="NCBI Taxonomy" id="1384056"/>
    <lineage>
        <taxon>Bacteria</taxon>
        <taxon>Pseudomonadati</taxon>
        <taxon>Pseudomonadota</taxon>
        <taxon>Gammaproteobacteria</taxon>
        <taxon>Lysobacterales</taxon>
        <taxon>Lysobacteraceae</taxon>
        <taxon>Arenimonas</taxon>
    </lineage>
</organism>
<dbReference type="InterPro" id="IPR018551">
    <property type="entry name" value="DUF2007"/>
</dbReference>
<dbReference type="STRING" id="1384056.N787_12075"/>
<dbReference type="Proteomes" id="UP000029393">
    <property type="component" value="Unassembled WGS sequence"/>
</dbReference>
<dbReference type="Pfam" id="PF09413">
    <property type="entry name" value="DUF2007"/>
    <property type="match status" value="1"/>
</dbReference>
<sequence length="92" mass="9577">MTPVYEAESGIDAQLVCDLLLSAGLDALVFGADLAGGIGELPAAGLVRVWVAPDQVERARALIDEWQAGGIPDEDELNRLADSGTGNGELWA</sequence>
<dbReference type="RefSeq" id="WP_169742299.1">
    <property type="nucleotide sequence ID" value="NZ_AVCK01000023.1"/>
</dbReference>
<dbReference type="Gene3D" id="3.30.70.790">
    <property type="entry name" value="UreE, C-terminal domain"/>
    <property type="match status" value="1"/>
</dbReference>
<evidence type="ECO:0000313" key="3">
    <source>
        <dbReference type="Proteomes" id="UP000029393"/>
    </source>
</evidence>
<feature type="domain" description="DUF2007" evidence="1">
    <location>
        <begin position="1"/>
        <end position="67"/>
    </location>
</feature>